<feature type="compositionally biased region" description="Polar residues" evidence="1">
    <location>
        <begin position="177"/>
        <end position="195"/>
    </location>
</feature>
<dbReference type="AlphaFoldDB" id="A0A7R8XGU9"/>
<keyword evidence="3" id="KW-0732">Signal</keyword>
<dbReference type="CDD" id="cd00096">
    <property type="entry name" value="Ig"/>
    <property type="match status" value="1"/>
</dbReference>
<evidence type="ECO:0000313" key="5">
    <source>
        <dbReference type="EMBL" id="CAD7246941.1"/>
    </source>
</evidence>
<protein>
    <recommendedName>
        <fullName evidence="4">Ig-like domain-containing protein</fullName>
    </recommendedName>
</protein>
<dbReference type="InterPro" id="IPR036179">
    <property type="entry name" value="Ig-like_dom_sf"/>
</dbReference>
<sequence length="227" mass="25178">MPVSRGLWCLLLCGLAWNRVEADAEVKKIQVFETSKEVELPCRALFESQGQFQLSYWILNDRSQLDSKKLEISTKYRLPNPQDGRLQILDVAMKDAGMYTCVVELESNPAIAKTSRIDLKVIEERRETREGEDPANIDEAEKAMWGAIAAGSFAAAVMLICLVYKFRWKDPRTTNTKYGTGTAGLTSPGSATTYDNMALDIDSEGTKDTKGPVGGESSSNDPGYEKY</sequence>
<dbReference type="Proteomes" id="UP000677054">
    <property type="component" value="Unassembled WGS sequence"/>
</dbReference>
<dbReference type="InterPro" id="IPR013783">
    <property type="entry name" value="Ig-like_fold"/>
</dbReference>
<dbReference type="SMART" id="SM00409">
    <property type="entry name" value="IG"/>
    <property type="match status" value="1"/>
</dbReference>
<feature type="transmembrane region" description="Helical" evidence="2">
    <location>
        <begin position="143"/>
        <end position="164"/>
    </location>
</feature>
<dbReference type="Gene3D" id="2.60.40.10">
    <property type="entry name" value="Immunoglobulins"/>
    <property type="match status" value="1"/>
</dbReference>
<reference evidence="5" key="1">
    <citation type="submission" date="2020-11" db="EMBL/GenBank/DDBJ databases">
        <authorList>
            <person name="Tran Van P."/>
        </authorList>
    </citation>
    <scope>NUCLEOTIDE SEQUENCE</scope>
</reference>
<evidence type="ECO:0000256" key="2">
    <source>
        <dbReference type="SAM" id="Phobius"/>
    </source>
</evidence>
<accession>A0A7R8XGU9</accession>
<keyword evidence="2" id="KW-0472">Membrane</keyword>
<proteinExistence type="predicted"/>
<dbReference type="SUPFAM" id="SSF48726">
    <property type="entry name" value="Immunoglobulin"/>
    <property type="match status" value="1"/>
</dbReference>
<keyword evidence="6" id="KW-1185">Reference proteome</keyword>
<name>A0A7R8XGU9_9CRUS</name>
<dbReference type="EMBL" id="LR900798">
    <property type="protein sequence ID" value="CAD7246941.1"/>
    <property type="molecule type" value="Genomic_DNA"/>
</dbReference>
<evidence type="ECO:0000259" key="4">
    <source>
        <dbReference type="PROSITE" id="PS50835"/>
    </source>
</evidence>
<feature type="signal peptide" evidence="3">
    <location>
        <begin position="1"/>
        <end position="22"/>
    </location>
</feature>
<dbReference type="EMBL" id="CAJPEV010001281">
    <property type="protein sequence ID" value="CAG0891832.1"/>
    <property type="molecule type" value="Genomic_DNA"/>
</dbReference>
<evidence type="ECO:0000256" key="1">
    <source>
        <dbReference type="SAM" id="MobiDB-lite"/>
    </source>
</evidence>
<keyword evidence="2" id="KW-1133">Transmembrane helix</keyword>
<feature type="domain" description="Ig-like" evidence="4">
    <location>
        <begin position="35"/>
        <end position="118"/>
    </location>
</feature>
<gene>
    <name evidence="5" type="ORF">DSTB1V02_LOCUS6783</name>
</gene>
<keyword evidence="2" id="KW-0812">Transmembrane</keyword>
<evidence type="ECO:0000256" key="3">
    <source>
        <dbReference type="SAM" id="SignalP"/>
    </source>
</evidence>
<evidence type="ECO:0000313" key="6">
    <source>
        <dbReference type="Proteomes" id="UP000677054"/>
    </source>
</evidence>
<dbReference type="PROSITE" id="PS50835">
    <property type="entry name" value="IG_LIKE"/>
    <property type="match status" value="1"/>
</dbReference>
<feature type="chain" id="PRO_5036209204" description="Ig-like domain-containing protein" evidence="3">
    <location>
        <begin position="23"/>
        <end position="227"/>
    </location>
</feature>
<feature type="region of interest" description="Disordered" evidence="1">
    <location>
        <begin position="177"/>
        <end position="227"/>
    </location>
</feature>
<dbReference type="InterPro" id="IPR007110">
    <property type="entry name" value="Ig-like_dom"/>
</dbReference>
<organism evidence="5">
    <name type="scientific">Darwinula stevensoni</name>
    <dbReference type="NCBI Taxonomy" id="69355"/>
    <lineage>
        <taxon>Eukaryota</taxon>
        <taxon>Metazoa</taxon>
        <taxon>Ecdysozoa</taxon>
        <taxon>Arthropoda</taxon>
        <taxon>Crustacea</taxon>
        <taxon>Oligostraca</taxon>
        <taxon>Ostracoda</taxon>
        <taxon>Podocopa</taxon>
        <taxon>Podocopida</taxon>
        <taxon>Darwinulocopina</taxon>
        <taxon>Darwinuloidea</taxon>
        <taxon>Darwinulidae</taxon>
        <taxon>Darwinula</taxon>
    </lineage>
</organism>
<dbReference type="InterPro" id="IPR003599">
    <property type="entry name" value="Ig_sub"/>
</dbReference>